<sequence>MSVIAGMSLFPSVIPLQQEVDDILVIVAGQVGKRSLKFDTIPNHATVDLFGLRHPTVSNHLVELGDANTNIPGSFFA</sequence>
<reference evidence="1 2" key="1">
    <citation type="submission" date="2020-02" db="EMBL/GenBank/DDBJ databases">
        <title>Genome sequence of strain CCNWXJ40-4.</title>
        <authorList>
            <person name="Gao J."/>
            <person name="Sun J."/>
        </authorList>
    </citation>
    <scope>NUCLEOTIDE SEQUENCE [LARGE SCALE GENOMIC DNA]</scope>
    <source>
        <strain evidence="1 2">CCNWXJ 40-4</strain>
    </source>
</reference>
<protein>
    <submittedName>
        <fullName evidence="1">Uncharacterized protein</fullName>
    </submittedName>
</protein>
<gene>
    <name evidence="1" type="ORF">G6N73_24750</name>
</gene>
<name>A0A6G4WHR4_9HYPH</name>
<keyword evidence="2" id="KW-1185">Reference proteome</keyword>
<evidence type="ECO:0000313" key="2">
    <source>
        <dbReference type="Proteomes" id="UP001642900"/>
    </source>
</evidence>
<dbReference type="Proteomes" id="UP001642900">
    <property type="component" value="Unassembled WGS sequence"/>
</dbReference>
<dbReference type="EMBL" id="JAAKZF010000048">
    <property type="protein sequence ID" value="NGO54301.1"/>
    <property type="molecule type" value="Genomic_DNA"/>
</dbReference>
<comment type="caution">
    <text evidence="1">The sequence shown here is derived from an EMBL/GenBank/DDBJ whole genome shotgun (WGS) entry which is preliminary data.</text>
</comment>
<proteinExistence type="predicted"/>
<organism evidence="1 2">
    <name type="scientific">Allomesorhizobium camelthorni</name>
    <dbReference type="NCBI Taxonomy" id="475069"/>
    <lineage>
        <taxon>Bacteria</taxon>
        <taxon>Pseudomonadati</taxon>
        <taxon>Pseudomonadota</taxon>
        <taxon>Alphaproteobacteria</taxon>
        <taxon>Hyphomicrobiales</taxon>
        <taxon>Phyllobacteriaceae</taxon>
        <taxon>Allomesorhizobium</taxon>
    </lineage>
</organism>
<accession>A0A6G4WHR4</accession>
<evidence type="ECO:0000313" key="1">
    <source>
        <dbReference type="EMBL" id="NGO54301.1"/>
    </source>
</evidence>
<dbReference type="AlphaFoldDB" id="A0A6G4WHR4"/>